<dbReference type="GeneID" id="70240839"/>
<dbReference type="InterPro" id="IPR029058">
    <property type="entry name" value="AB_hydrolase_fold"/>
</dbReference>
<evidence type="ECO:0000256" key="1">
    <source>
        <dbReference type="ARBA" id="ARBA00001974"/>
    </source>
</evidence>
<keyword evidence="5" id="KW-0560">Oxidoreductase</keyword>
<evidence type="ECO:0000313" key="9">
    <source>
        <dbReference type="Proteomes" id="UP001201262"/>
    </source>
</evidence>
<dbReference type="PANTHER" id="PTHR43872:SF1">
    <property type="entry name" value="MONOOXYGENASE, PUTATIVE (AFU_ORTHOLOGUE AFUA_8G02570)-RELATED"/>
    <property type="match status" value="1"/>
</dbReference>
<dbReference type="RefSeq" id="XP_046076615.1">
    <property type="nucleotide sequence ID" value="XM_046210552.1"/>
</dbReference>
<keyword evidence="3" id="KW-0274">FAD</keyword>
<keyword evidence="6 8" id="KW-0503">Monooxygenase</keyword>
<dbReference type="Pfam" id="PF00743">
    <property type="entry name" value="FMO-like"/>
    <property type="match status" value="1"/>
</dbReference>
<evidence type="ECO:0000256" key="5">
    <source>
        <dbReference type="ARBA" id="ARBA00023002"/>
    </source>
</evidence>
<evidence type="ECO:0000313" key="8">
    <source>
        <dbReference type="EMBL" id="KAH8703597.1"/>
    </source>
</evidence>
<dbReference type="AlphaFoldDB" id="A0AAD4KYZ9"/>
<dbReference type="PANTHER" id="PTHR43872">
    <property type="entry name" value="MONOOXYGENASE, PUTATIVE (AFU_ORTHOLOGUE AFUA_8G02570)-RELATED"/>
    <property type="match status" value="1"/>
</dbReference>
<dbReference type="Proteomes" id="UP001201262">
    <property type="component" value="Unassembled WGS sequence"/>
</dbReference>
<gene>
    <name evidence="8" type="ORF">BGW36DRAFT_288109</name>
</gene>
<dbReference type="GO" id="GO:0016787">
    <property type="term" value="F:hydrolase activity"/>
    <property type="evidence" value="ECO:0007669"/>
    <property type="project" value="InterPro"/>
</dbReference>
<comment type="cofactor">
    <cofactor evidence="1">
        <name>FAD</name>
        <dbReference type="ChEBI" id="CHEBI:57692"/>
    </cofactor>
</comment>
<reference evidence="8" key="1">
    <citation type="submission" date="2021-12" db="EMBL/GenBank/DDBJ databases">
        <title>Convergent genome expansion in fungi linked to evolution of root-endophyte symbiosis.</title>
        <authorList>
            <consortium name="DOE Joint Genome Institute"/>
            <person name="Ke Y.-H."/>
            <person name="Bonito G."/>
            <person name="Liao H.-L."/>
            <person name="Looney B."/>
            <person name="Rojas-Flechas A."/>
            <person name="Nash J."/>
            <person name="Hameed K."/>
            <person name="Schadt C."/>
            <person name="Martin F."/>
            <person name="Crous P.W."/>
            <person name="Miettinen O."/>
            <person name="Magnuson J.K."/>
            <person name="Labbe J."/>
            <person name="Jacobson D."/>
            <person name="Doktycz M.J."/>
            <person name="Veneault-Fourrey C."/>
            <person name="Kuo A."/>
            <person name="Mondo S."/>
            <person name="Calhoun S."/>
            <person name="Riley R."/>
            <person name="Ohm R."/>
            <person name="LaButti K."/>
            <person name="Andreopoulos B."/>
            <person name="Pangilinan J."/>
            <person name="Nolan M."/>
            <person name="Tritt A."/>
            <person name="Clum A."/>
            <person name="Lipzen A."/>
            <person name="Daum C."/>
            <person name="Barry K."/>
            <person name="Grigoriev I.V."/>
            <person name="Vilgalys R."/>
        </authorList>
    </citation>
    <scope>NUCLEOTIDE SEQUENCE</scope>
    <source>
        <strain evidence="8">PMI_201</strain>
    </source>
</reference>
<proteinExistence type="predicted"/>
<dbReference type="Gene3D" id="3.40.50.1820">
    <property type="entry name" value="alpha/beta hydrolase"/>
    <property type="match status" value="1"/>
</dbReference>
<dbReference type="InterPro" id="IPR013094">
    <property type="entry name" value="AB_hydrolase_3"/>
</dbReference>
<evidence type="ECO:0000256" key="4">
    <source>
        <dbReference type="ARBA" id="ARBA00022857"/>
    </source>
</evidence>
<keyword evidence="9" id="KW-1185">Reference proteome</keyword>
<dbReference type="Gene3D" id="3.50.50.60">
    <property type="entry name" value="FAD/NAD(P)-binding domain"/>
    <property type="match status" value="2"/>
</dbReference>
<comment type="caution">
    <text evidence="8">The sequence shown here is derived from an EMBL/GenBank/DDBJ whole genome shotgun (WGS) entry which is preliminary data.</text>
</comment>
<dbReference type="EMBL" id="JAJTJA010000002">
    <property type="protein sequence ID" value="KAH8703597.1"/>
    <property type="molecule type" value="Genomic_DNA"/>
</dbReference>
<keyword evidence="4" id="KW-0521">NADP</keyword>
<accession>A0AAD4KYZ9</accession>
<dbReference type="SUPFAM" id="SSF51905">
    <property type="entry name" value="FAD/NAD(P)-binding domain"/>
    <property type="match status" value="1"/>
</dbReference>
<organism evidence="8 9">
    <name type="scientific">Talaromyces proteolyticus</name>
    <dbReference type="NCBI Taxonomy" id="1131652"/>
    <lineage>
        <taxon>Eukaryota</taxon>
        <taxon>Fungi</taxon>
        <taxon>Dikarya</taxon>
        <taxon>Ascomycota</taxon>
        <taxon>Pezizomycotina</taxon>
        <taxon>Eurotiomycetes</taxon>
        <taxon>Eurotiomycetidae</taxon>
        <taxon>Eurotiales</taxon>
        <taxon>Trichocomaceae</taxon>
        <taxon>Talaromyces</taxon>
        <taxon>Talaromyces sect. Bacilispori</taxon>
    </lineage>
</organism>
<feature type="domain" description="Alpha/beta hydrolase fold-3" evidence="7">
    <location>
        <begin position="605"/>
        <end position="825"/>
    </location>
</feature>
<sequence length="853" mass="94886">MNGHANGHANGFANGGAENIDVVIIGAGISGINAAYRVQTKLPDYSYKILEARGDIGGTWDLFKYPGIRSDSDFYTFGFEWNTWQKDHPIVPGSEIKEYLDQSVKKADIRRNIRFHHKVLRSEWSSEKKGWTLAVEADGHTRYIHARFLIVGTGYYDYNNPLKANIPGLDNFKGTLIHPQFWPEKLDYTNKKVVIIGSGATAVTLVPNMAPTAASVTMIQRSPTYIYSLPNSTRRWWSFLIPSFLQHKISRLAFIFLQRLTYLLCRKYPRQAKAILRMHSRRLLKGVLPVDPHFNPKYNPWDQRVCIAPDGDFYDALRGGKATVKTGIIKNVTENAVELENGEVIEADILVTATGLRISIAGGAELKVDGEKVDIGDKFMWNGSMIQDVPNATVILGYTNASWTLGADATALLTVRLLKYLDRRNAVAAVPRVADPSALTPKRLMDLSSTYLDVAQRLMPKAADQYPWKPRSSYYVDIWQAMFGRIDEGLESRMSIGEILDLPIALLSLPIVGFLALLTGPFRARKQKLNPQQTVARTLLLHVGYSILRRVVSRFSPLQIQSVSPSTTAEYKIYIWKKGLKDHTVDLGGGAKGHWLGNKEAKNVLIWIHGGGFACPANRGYFAFFGKFLSEMQAAGKDIAIFVVAYTLIPAGTYPTQLRQSVSALRYILKNTNRKADNVYFGGDSAGGNLVLGVLSHLAHPHPEIEALKLANGEEIGGATLFSPWTSLETVFPPQDTEPLGDLIHPLCAKSWAGGYLAGRARDNYTDARLAPLDWWHSVPVKKVLVTAGNYELLYPFIDDFQAKLKAGLGEDKVEYVVGQGEAHVAPMFNLMLGDKVETEQGKKAKEFFRELI</sequence>
<dbReference type="Pfam" id="PF07859">
    <property type="entry name" value="Abhydrolase_3"/>
    <property type="match status" value="1"/>
</dbReference>
<keyword evidence="2" id="KW-0285">Flavoprotein</keyword>
<evidence type="ECO:0000256" key="3">
    <source>
        <dbReference type="ARBA" id="ARBA00022827"/>
    </source>
</evidence>
<evidence type="ECO:0000259" key="7">
    <source>
        <dbReference type="Pfam" id="PF07859"/>
    </source>
</evidence>
<dbReference type="SUPFAM" id="SSF53474">
    <property type="entry name" value="alpha/beta-Hydrolases"/>
    <property type="match status" value="1"/>
</dbReference>
<evidence type="ECO:0000256" key="6">
    <source>
        <dbReference type="ARBA" id="ARBA00023033"/>
    </source>
</evidence>
<evidence type="ECO:0000256" key="2">
    <source>
        <dbReference type="ARBA" id="ARBA00022630"/>
    </source>
</evidence>
<dbReference type="InterPro" id="IPR020946">
    <property type="entry name" value="Flavin_mOase-like"/>
</dbReference>
<name>A0AAD4KYZ9_9EURO</name>
<protein>
    <submittedName>
        <fullName evidence="8">Flavin-binding monooxygenase</fullName>
    </submittedName>
</protein>
<dbReference type="FunFam" id="3.50.50.60:FF:000228">
    <property type="entry name" value="FAD-containing monooxygenase EthA"/>
    <property type="match status" value="1"/>
</dbReference>
<dbReference type="InterPro" id="IPR051820">
    <property type="entry name" value="FAD-binding_MO"/>
</dbReference>
<dbReference type="GO" id="GO:0050661">
    <property type="term" value="F:NADP binding"/>
    <property type="evidence" value="ECO:0007669"/>
    <property type="project" value="InterPro"/>
</dbReference>
<dbReference type="InterPro" id="IPR036188">
    <property type="entry name" value="FAD/NAD-bd_sf"/>
</dbReference>
<dbReference type="GO" id="GO:0004499">
    <property type="term" value="F:N,N-dimethylaniline monooxygenase activity"/>
    <property type="evidence" value="ECO:0007669"/>
    <property type="project" value="InterPro"/>
</dbReference>
<dbReference type="GO" id="GO:0050660">
    <property type="term" value="F:flavin adenine dinucleotide binding"/>
    <property type="evidence" value="ECO:0007669"/>
    <property type="project" value="InterPro"/>
</dbReference>